<evidence type="ECO:0000313" key="4">
    <source>
        <dbReference type="Proteomes" id="UP000724874"/>
    </source>
</evidence>
<feature type="region of interest" description="Disordered" evidence="1">
    <location>
        <begin position="116"/>
        <end position="164"/>
    </location>
</feature>
<evidence type="ECO:0008006" key="5">
    <source>
        <dbReference type="Google" id="ProtNLM"/>
    </source>
</evidence>
<dbReference type="InterPro" id="IPR053216">
    <property type="entry name" value="Appressorial_penetr-assoc"/>
</dbReference>
<reference evidence="3" key="1">
    <citation type="submission" date="2020-11" db="EMBL/GenBank/DDBJ databases">
        <authorList>
            <consortium name="DOE Joint Genome Institute"/>
            <person name="Ahrendt S."/>
            <person name="Riley R."/>
            <person name="Andreopoulos W."/>
            <person name="LaButti K."/>
            <person name="Pangilinan J."/>
            <person name="Ruiz-duenas F.J."/>
            <person name="Barrasa J.M."/>
            <person name="Sanchez-Garcia M."/>
            <person name="Camarero S."/>
            <person name="Miyauchi S."/>
            <person name="Serrano A."/>
            <person name="Linde D."/>
            <person name="Babiker R."/>
            <person name="Drula E."/>
            <person name="Ayuso-Fernandez I."/>
            <person name="Pacheco R."/>
            <person name="Padilla G."/>
            <person name="Ferreira P."/>
            <person name="Barriuso J."/>
            <person name="Kellner H."/>
            <person name="Castanera R."/>
            <person name="Alfaro M."/>
            <person name="Ramirez L."/>
            <person name="Pisabarro A.G."/>
            <person name="Kuo A."/>
            <person name="Tritt A."/>
            <person name="Lipzen A."/>
            <person name="He G."/>
            <person name="Yan M."/>
            <person name="Ng V."/>
            <person name="Cullen D."/>
            <person name="Martin F."/>
            <person name="Rosso M.-N."/>
            <person name="Henrissat B."/>
            <person name="Hibbett D."/>
            <person name="Martinez A.T."/>
            <person name="Grigoriev I.V."/>
        </authorList>
    </citation>
    <scope>NUCLEOTIDE SEQUENCE</scope>
    <source>
        <strain evidence="3">AH 44721</strain>
    </source>
</reference>
<organism evidence="3 4">
    <name type="scientific">Gymnopilus junonius</name>
    <name type="common">Spectacular rustgill mushroom</name>
    <name type="synonym">Gymnopilus spectabilis subsp. junonius</name>
    <dbReference type="NCBI Taxonomy" id="109634"/>
    <lineage>
        <taxon>Eukaryota</taxon>
        <taxon>Fungi</taxon>
        <taxon>Dikarya</taxon>
        <taxon>Basidiomycota</taxon>
        <taxon>Agaricomycotina</taxon>
        <taxon>Agaricomycetes</taxon>
        <taxon>Agaricomycetidae</taxon>
        <taxon>Agaricales</taxon>
        <taxon>Agaricineae</taxon>
        <taxon>Hymenogastraceae</taxon>
        <taxon>Gymnopilus</taxon>
    </lineage>
</organism>
<name>A0A9P5TU95_GYMJU</name>
<evidence type="ECO:0000256" key="2">
    <source>
        <dbReference type="SAM" id="SignalP"/>
    </source>
</evidence>
<feature type="compositionally biased region" description="Low complexity" evidence="1">
    <location>
        <begin position="117"/>
        <end position="139"/>
    </location>
</feature>
<feature type="signal peptide" evidence="2">
    <location>
        <begin position="1"/>
        <end position="18"/>
    </location>
</feature>
<sequence>MQIMFVTVGLALAASALSLQQTRGGRRATGFALQNGEDAISLNQKFKTLNTNSLCTEGENACVNDQFAQCVGGKFVLEGCGAGAICAALPLVNSPGTSITCTTEADLAQRIAATGAQTNSTTQMPSTTTSAATGSASTTIKGKQGGNNNGNDNGDNSQTSLTLNPDVIAPGFANNGQDVPAAGQIPSLTSTNNFINFCKSVNLPLTNGAQVVNGSCNPAPMGVIPAKAKMPSSKFVFPKNGATIAANKTFTIKMAIRNLATGNFVNADENYFSAPQQLNGHGLILGHSHVVIEELDALNQTTPSDPTVFAFFKGLNAAAQDGSLTADVDKGLPAGFYKLSSINTASNHQPVLAPVAQHGSLDDAVYFTVA</sequence>
<feature type="chain" id="PRO_5040322501" description="Carbohydrate-binding module family 19 domain-containing protein" evidence="2">
    <location>
        <begin position="19"/>
        <end position="370"/>
    </location>
</feature>
<dbReference type="Proteomes" id="UP000724874">
    <property type="component" value="Unassembled WGS sequence"/>
</dbReference>
<dbReference type="OrthoDB" id="2336871at2759"/>
<keyword evidence="4" id="KW-1185">Reference proteome</keyword>
<gene>
    <name evidence="3" type="ORF">CPB84DRAFT_1841352</name>
</gene>
<evidence type="ECO:0000256" key="1">
    <source>
        <dbReference type="SAM" id="MobiDB-lite"/>
    </source>
</evidence>
<dbReference type="AlphaFoldDB" id="A0A9P5TU95"/>
<dbReference type="PANTHER" id="PTHR34587">
    <property type="entry name" value="VWFA DOMAIN-CONTAINING PROTEIN"/>
    <property type="match status" value="1"/>
</dbReference>
<accession>A0A9P5TU95</accession>
<proteinExistence type="predicted"/>
<protein>
    <recommendedName>
        <fullName evidence="5">Carbohydrate-binding module family 19 domain-containing protein</fullName>
    </recommendedName>
</protein>
<keyword evidence="2" id="KW-0732">Signal</keyword>
<dbReference type="EMBL" id="JADNYJ010000002">
    <property type="protein sequence ID" value="KAF8912912.1"/>
    <property type="molecule type" value="Genomic_DNA"/>
</dbReference>
<dbReference type="PANTHER" id="PTHR34587:SF2">
    <property type="entry name" value="G-PROTEIN COUPLED RECEPTORS FAMILY 1 PROFILE DOMAIN-CONTAINING PROTEIN"/>
    <property type="match status" value="1"/>
</dbReference>
<evidence type="ECO:0000313" key="3">
    <source>
        <dbReference type="EMBL" id="KAF8912912.1"/>
    </source>
</evidence>
<comment type="caution">
    <text evidence="3">The sequence shown here is derived from an EMBL/GenBank/DDBJ whole genome shotgun (WGS) entry which is preliminary data.</text>
</comment>